<organism evidence="3 4">
    <name type="scientific">Toxocara canis</name>
    <name type="common">Canine roundworm</name>
    <dbReference type="NCBI Taxonomy" id="6265"/>
    <lineage>
        <taxon>Eukaryota</taxon>
        <taxon>Metazoa</taxon>
        <taxon>Ecdysozoa</taxon>
        <taxon>Nematoda</taxon>
        <taxon>Chromadorea</taxon>
        <taxon>Rhabditida</taxon>
        <taxon>Spirurina</taxon>
        <taxon>Ascaridomorpha</taxon>
        <taxon>Ascaridoidea</taxon>
        <taxon>Toxocaridae</taxon>
        <taxon>Toxocara</taxon>
    </lineage>
</organism>
<sequence>MGESNAVTSEQVKCSVWICGLYTPDDADIRTRALWRIEDSLQNTLEELSLEIQQFLSIRDDTKLHGSSPSLLQAEVNAVATKKNVHGTRPCQAFDVEDRTGRKNAASSTRHNTVANSSVTGRGAARTSPRRRSEIRRSAELRITSSLLHPLERTSRRSTALTGRSTPMAPHFKCASTPDPTSLC</sequence>
<accession>A0A183VD14</accession>
<evidence type="ECO:0000313" key="3">
    <source>
        <dbReference type="Proteomes" id="UP000050794"/>
    </source>
</evidence>
<dbReference type="WBParaSite" id="TCNE_0001863801-mRNA-1">
    <property type="protein sequence ID" value="TCNE_0001863801-mRNA-1"/>
    <property type="gene ID" value="TCNE_0001863801"/>
</dbReference>
<protein>
    <submittedName>
        <fullName evidence="2 4">Uncharacterized protein</fullName>
    </submittedName>
</protein>
<keyword evidence="3" id="KW-1185">Reference proteome</keyword>
<feature type="region of interest" description="Disordered" evidence="1">
    <location>
        <begin position="90"/>
        <end position="184"/>
    </location>
</feature>
<evidence type="ECO:0000313" key="2">
    <source>
        <dbReference type="EMBL" id="VDM49955.1"/>
    </source>
</evidence>
<reference evidence="4" key="1">
    <citation type="submission" date="2016-06" db="UniProtKB">
        <authorList>
            <consortium name="WormBaseParasite"/>
        </authorList>
    </citation>
    <scope>IDENTIFICATION</scope>
</reference>
<proteinExistence type="predicted"/>
<dbReference type="Proteomes" id="UP000050794">
    <property type="component" value="Unassembled WGS sequence"/>
</dbReference>
<reference evidence="2 3" key="2">
    <citation type="submission" date="2018-11" db="EMBL/GenBank/DDBJ databases">
        <authorList>
            <consortium name="Pathogen Informatics"/>
        </authorList>
    </citation>
    <scope>NUCLEOTIDE SEQUENCE [LARGE SCALE GENOMIC DNA]</scope>
</reference>
<name>A0A183VD14_TOXCA</name>
<gene>
    <name evidence="2" type="ORF">TCNE_LOCUS18634</name>
</gene>
<dbReference type="AlphaFoldDB" id="A0A183VD14"/>
<dbReference type="EMBL" id="UYWY01025763">
    <property type="protein sequence ID" value="VDM49955.1"/>
    <property type="molecule type" value="Genomic_DNA"/>
</dbReference>
<feature type="compositionally biased region" description="Polar residues" evidence="1">
    <location>
        <begin position="105"/>
        <end position="120"/>
    </location>
</feature>
<evidence type="ECO:0000313" key="4">
    <source>
        <dbReference type="WBParaSite" id="TCNE_0001863801-mRNA-1"/>
    </source>
</evidence>
<feature type="compositionally biased region" description="Basic and acidic residues" evidence="1">
    <location>
        <begin position="131"/>
        <end position="140"/>
    </location>
</feature>
<evidence type="ECO:0000256" key="1">
    <source>
        <dbReference type="SAM" id="MobiDB-lite"/>
    </source>
</evidence>